<accession>A0A3D8YAT2</accession>
<comment type="caution">
    <text evidence="2">The sequence shown here is derived from an EMBL/GenBank/DDBJ whole genome shotgun (WGS) entry which is preliminary data.</text>
</comment>
<dbReference type="AlphaFoldDB" id="A0A3D8YAT2"/>
<dbReference type="SUPFAM" id="SSF142433">
    <property type="entry name" value="CinA-like"/>
    <property type="match status" value="1"/>
</dbReference>
<organism evidence="2 3">
    <name type="scientific">Dyadobacter luteus</name>
    <dbReference type="NCBI Taxonomy" id="2259619"/>
    <lineage>
        <taxon>Bacteria</taxon>
        <taxon>Pseudomonadati</taxon>
        <taxon>Bacteroidota</taxon>
        <taxon>Cytophagia</taxon>
        <taxon>Cytophagales</taxon>
        <taxon>Spirosomataceae</taxon>
        <taxon>Dyadobacter</taxon>
    </lineage>
</organism>
<gene>
    <name evidence="2" type="ORF">DSL64_13375</name>
</gene>
<dbReference type="NCBIfam" id="TIGR00199">
    <property type="entry name" value="PncC_domain"/>
    <property type="match status" value="1"/>
</dbReference>
<dbReference type="RefSeq" id="WP_115831409.1">
    <property type="nucleotide sequence ID" value="NZ_QNUL01000009.1"/>
</dbReference>
<dbReference type="EMBL" id="QNUL01000009">
    <property type="protein sequence ID" value="REA60887.1"/>
    <property type="molecule type" value="Genomic_DNA"/>
</dbReference>
<name>A0A3D8YAT2_9BACT</name>
<dbReference type="Pfam" id="PF02464">
    <property type="entry name" value="CinA"/>
    <property type="match status" value="1"/>
</dbReference>
<keyword evidence="3" id="KW-1185">Reference proteome</keyword>
<reference evidence="2 3" key="1">
    <citation type="submission" date="2018-07" db="EMBL/GenBank/DDBJ databases">
        <title>Dyadobacter roseus sp. nov., isolated from rose rhizosphere soil.</title>
        <authorList>
            <person name="Chen L."/>
        </authorList>
    </citation>
    <scope>NUCLEOTIDE SEQUENCE [LARGE SCALE GENOMIC DNA]</scope>
    <source>
        <strain evidence="2 3">RS19</strain>
    </source>
</reference>
<dbReference type="OrthoDB" id="6659578at2"/>
<dbReference type="InterPro" id="IPR036653">
    <property type="entry name" value="CinA-like_C"/>
</dbReference>
<dbReference type="InterPro" id="IPR008136">
    <property type="entry name" value="CinA_C"/>
</dbReference>
<proteinExistence type="predicted"/>
<protein>
    <submittedName>
        <fullName evidence="2">Damage-inducible protein CinA</fullName>
    </submittedName>
</protein>
<evidence type="ECO:0000313" key="3">
    <source>
        <dbReference type="Proteomes" id="UP000256373"/>
    </source>
</evidence>
<feature type="domain" description="CinA C-terminal" evidence="1">
    <location>
        <begin position="7"/>
        <end position="155"/>
    </location>
</feature>
<sequence>MASPTVSECSKMLHDKGLTIAFAESASAGRLSSEFALTTHSGGCLKGGLVCYDACVKEDILHISPELIERYTAESAEVTREMAMKLKTIIPSDIQVAITGLTTPGGSETAEKPVGTMFVHILIQDRPVSLRRLYTGQPEQIILNTIDEVAETIMNELHFEVVESEV</sequence>
<evidence type="ECO:0000313" key="2">
    <source>
        <dbReference type="EMBL" id="REA60887.1"/>
    </source>
</evidence>
<dbReference type="Proteomes" id="UP000256373">
    <property type="component" value="Unassembled WGS sequence"/>
</dbReference>
<dbReference type="Gene3D" id="3.90.950.20">
    <property type="entry name" value="CinA-like"/>
    <property type="match status" value="1"/>
</dbReference>
<evidence type="ECO:0000259" key="1">
    <source>
        <dbReference type="Pfam" id="PF02464"/>
    </source>
</evidence>